<dbReference type="InterPro" id="IPR016181">
    <property type="entry name" value="Acyl_CoA_acyltransferase"/>
</dbReference>
<dbReference type="PROSITE" id="PS51186">
    <property type="entry name" value="GNAT"/>
    <property type="match status" value="1"/>
</dbReference>
<evidence type="ECO:0000313" key="3">
    <source>
        <dbReference type="Proteomes" id="UP000697472"/>
    </source>
</evidence>
<dbReference type="SUPFAM" id="SSF55729">
    <property type="entry name" value="Acyl-CoA N-acyltransferases (Nat)"/>
    <property type="match status" value="1"/>
</dbReference>
<evidence type="ECO:0000313" key="2">
    <source>
        <dbReference type="EMBL" id="MBM7642441.1"/>
    </source>
</evidence>
<accession>A0ABS2PRD6</accession>
<protein>
    <submittedName>
        <fullName evidence="2">GNAT superfamily N-acetyltransferase</fullName>
    </submittedName>
</protein>
<name>A0ABS2PRD6_9STRE</name>
<sequence>MEISFKKVRPFTTVSRQVKKLYFDAFPANERLPYSLLLVNSWRKQSDFYAFYDKEVFAGLAYVIADAKNYFILFLAVDGQNRSKGYGSAILQKLKGEAGERPVILTIEPMDESAENIDQRRKRLAFYERNGFILTNHFYHEGQESYQVMVTDEKASLEDFERLMKAVFLGFLKVSLD</sequence>
<organism evidence="2 3">
    <name type="scientific">Streptococcus loxodontisalivarius</name>
    <dbReference type="NCBI Taxonomy" id="1349415"/>
    <lineage>
        <taxon>Bacteria</taxon>
        <taxon>Bacillati</taxon>
        <taxon>Bacillota</taxon>
        <taxon>Bacilli</taxon>
        <taxon>Lactobacillales</taxon>
        <taxon>Streptococcaceae</taxon>
        <taxon>Streptococcus</taxon>
    </lineage>
</organism>
<evidence type="ECO:0000259" key="1">
    <source>
        <dbReference type="PROSITE" id="PS51186"/>
    </source>
</evidence>
<dbReference type="Pfam" id="PF13508">
    <property type="entry name" value="Acetyltransf_7"/>
    <property type="match status" value="1"/>
</dbReference>
<dbReference type="CDD" id="cd04301">
    <property type="entry name" value="NAT_SF"/>
    <property type="match status" value="1"/>
</dbReference>
<reference evidence="2 3" key="1">
    <citation type="submission" date="2021-01" db="EMBL/GenBank/DDBJ databases">
        <title>Genomic Encyclopedia of Type Strains, Phase IV (KMG-IV): sequencing the most valuable type-strain genomes for metagenomic binning, comparative biology and taxonomic classification.</title>
        <authorList>
            <person name="Goeker M."/>
        </authorList>
    </citation>
    <scope>NUCLEOTIDE SEQUENCE [LARGE SCALE GENOMIC DNA]</scope>
    <source>
        <strain evidence="2 3">DSM 27382</strain>
    </source>
</reference>
<dbReference type="EMBL" id="JAFBEH010000011">
    <property type="protein sequence ID" value="MBM7642441.1"/>
    <property type="molecule type" value="Genomic_DNA"/>
</dbReference>
<feature type="domain" description="N-acetyltransferase" evidence="1">
    <location>
        <begin position="6"/>
        <end position="153"/>
    </location>
</feature>
<proteinExistence type="predicted"/>
<dbReference type="RefSeq" id="WP_205009287.1">
    <property type="nucleotide sequence ID" value="NZ_JAFBEH010000011.1"/>
</dbReference>
<gene>
    <name evidence="2" type="ORF">JOC28_000738</name>
</gene>
<keyword evidence="3" id="KW-1185">Reference proteome</keyword>
<dbReference type="Proteomes" id="UP000697472">
    <property type="component" value="Unassembled WGS sequence"/>
</dbReference>
<dbReference type="InterPro" id="IPR000182">
    <property type="entry name" value="GNAT_dom"/>
</dbReference>
<comment type="caution">
    <text evidence="2">The sequence shown here is derived from an EMBL/GenBank/DDBJ whole genome shotgun (WGS) entry which is preliminary data.</text>
</comment>
<dbReference type="Gene3D" id="3.40.630.30">
    <property type="match status" value="1"/>
</dbReference>